<dbReference type="Gene3D" id="3.30.750.24">
    <property type="entry name" value="STAS domain"/>
    <property type="match status" value="1"/>
</dbReference>
<dbReference type="InterPro" id="IPR002645">
    <property type="entry name" value="STAS_dom"/>
</dbReference>
<dbReference type="InterPro" id="IPR036513">
    <property type="entry name" value="STAS_dom_sf"/>
</dbReference>
<dbReference type="Pfam" id="PF00916">
    <property type="entry name" value="Sulfate_transp"/>
    <property type="match status" value="1"/>
</dbReference>
<dbReference type="GO" id="GO:0016020">
    <property type="term" value="C:membrane"/>
    <property type="evidence" value="ECO:0007669"/>
    <property type="project" value="UniProtKB-SubCell"/>
</dbReference>
<feature type="transmembrane region" description="Helical" evidence="5">
    <location>
        <begin position="305"/>
        <end position="322"/>
    </location>
</feature>
<dbReference type="NCBIfam" id="TIGR00815">
    <property type="entry name" value="sulP"/>
    <property type="match status" value="1"/>
</dbReference>
<comment type="subcellular location">
    <subcellularLocation>
        <location evidence="1">Membrane</location>
        <topology evidence="1">Multi-pass membrane protein</topology>
    </subcellularLocation>
</comment>
<reference evidence="7 8" key="1">
    <citation type="submission" date="2020-04" db="EMBL/GenBank/DDBJ databases">
        <authorList>
            <person name="De Canck E."/>
        </authorList>
    </citation>
    <scope>NUCLEOTIDE SEQUENCE [LARGE SCALE GENOMIC DNA]</scope>
    <source>
        <strain evidence="7 8">LMG 28688</strain>
    </source>
</reference>
<dbReference type="RefSeq" id="WP_175197736.1">
    <property type="nucleotide sequence ID" value="NZ_CADIKL010000044.1"/>
</dbReference>
<keyword evidence="4 5" id="KW-0472">Membrane</keyword>
<keyword evidence="2 5" id="KW-0812">Transmembrane</keyword>
<dbReference type="Proteomes" id="UP000494119">
    <property type="component" value="Unassembled WGS sequence"/>
</dbReference>
<dbReference type="CDD" id="cd07042">
    <property type="entry name" value="STAS_SulP_like_sulfate_transporter"/>
    <property type="match status" value="1"/>
</dbReference>
<feature type="transmembrane region" description="Helical" evidence="5">
    <location>
        <begin position="270"/>
        <end position="293"/>
    </location>
</feature>
<sequence>MDKEHVPVVSTDATAPARGWRAILVPAQWLPDYRLQWLSSDIVAGVTLAAYGIPVSLAYATLAGLPAQFGIYCYLVGGLFYALFGTSRQLAIGPTSAISMLVGMTVVDMAGGDPERFASIAALTAILIAAMCLLGWILRLSSLVNFISETILLGFKAGAALTIALTQLPKLFGVKGGGEKFFERISILLGQLPDTQLVVLAFGIGALALLVLGEKYLPGRPVALFVVALSIALLSLTPLGAMGFKVVGALPRGLPIFHLPSLRVRDVDGIVPLAFACLLLSYVESVSAARAIARKNGYEIDPRQELLGLGAANLAAGLFQGYPVAGGLSQSSVNDKAGAKTPLALVFASIAIGLCLMFLTGLLTNLPNVVLAAIVLVAVKGLIDIRELRHLWRVSRYEFMVSMVAFVAVLLLGILKGVIFAVLASMLLLIRRAAHPHVAVLGRIPGMHRYSDIERHADNVQVPGVLMFRIEASLLYFNADHVRAAITESILSATCPLKLVILDLSNSPAVDIAGARMLVTLHTDLVDAGRRLRIVAAHGSARDILRAEGLGELVGDISRRVSVDDAIETYLHEMDTTSIDAAETASRTQPGAGATLQD</sequence>
<organism evidence="7 8">
    <name type="scientific">Paraburkholderia caffeinitolerans</name>
    <dbReference type="NCBI Taxonomy" id="1723730"/>
    <lineage>
        <taxon>Bacteria</taxon>
        <taxon>Pseudomonadati</taxon>
        <taxon>Pseudomonadota</taxon>
        <taxon>Betaproteobacteria</taxon>
        <taxon>Burkholderiales</taxon>
        <taxon>Burkholderiaceae</taxon>
        <taxon>Paraburkholderia</taxon>
    </lineage>
</organism>
<feature type="transmembrane region" description="Helical" evidence="5">
    <location>
        <begin position="224"/>
        <end position="250"/>
    </location>
</feature>
<feature type="transmembrane region" description="Helical" evidence="5">
    <location>
        <begin position="67"/>
        <end position="84"/>
    </location>
</feature>
<evidence type="ECO:0000256" key="2">
    <source>
        <dbReference type="ARBA" id="ARBA00022692"/>
    </source>
</evidence>
<proteinExistence type="predicted"/>
<feature type="transmembrane region" description="Helical" evidence="5">
    <location>
        <begin position="366"/>
        <end position="383"/>
    </location>
</feature>
<feature type="transmembrane region" description="Helical" evidence="5">
    <location>
        <begin position="42"/>
        <end position="61"/>
    </location>
</feature>
<feature type="domain" description="STAS" evidence="6">
    <location>
        <begin position="455"/>
        <end position="570"/>
    </location>
</feature>
<evidence type="ECO:0000313" key="8">
    <source>
        <dbReference type="Proteomes" id="UP000494119"/>
    </source>
</evidence>
<accession>A0A6J5GQS7</accession>
<protein>
    <submittedName>
        <fullName evidence="7">Putative sulfate transporter</fullName>
    </submittedName>
</protein>
<gene>
    <name evidence="7" type="ORF">LMG28688_06064</name>
</gene>
<name>A0A6J5GQS7_9BURK</name>
<evidence type="ECO:0000313" key="7">
    <source>
        <dbReference type="EMBL" id="CAB3804757.1"/>
    </source>
</evidence>
<dbReference type="Pfam" id="PF01740">
    <property type="entry name" value="STAS"/>
    <property type="match status" value="1"/>
</dbReference>
<evidence type="ECO:0000256" key="5">
    <source>
        <dbReference type="SAM" id="Phobius"/>
    </source>
</evidence>
<feature type="transmembrane region" description="Helical" evidence="5">
    <location>
        <begin position="342"/>
        <end position="359"/>
    </location>
</feature>
<feature type="transmembrane region" description="Helical" evidence="5">
    <location>
        <begin position="188"/>
        <end position="212"/>
    </location>
</feature>
<feature type="transmembrane region" description="Helical" evidence="5">
    <location>
        <begin position="403"/>
        <end position="430"/>
    </location>
</feature>
<dbReference type="GO" id="GO:0055085">
    <property type="term" value="P:transmembrane transport"/>
    <property type="evidence" value="ECO:0007669"/>
    <property type="project" value="InterPro"/>
</dbReference>
<keyword evidence="8" id="KW-1185">Reference proteome</keyword>
<keyword evidence="3 5" id="KW-1133">Transmembrane helix</keyword>
<dbReference type="EMBL" id="CADIKL010000044">
    <property type="protein sequence ID" value="CAB3804757.1"/>
    <property type="molecule type" value="Genomic_DNA"/>
</dbReference>
<dbReference type="InterPro" id="IPR011547">
    <property type="entry name" value="SLC26A/SulP_dom"/>
</dbReference>
<evidence type="ECO:0000259" key="6">
    <source>
        <dbReference type="PROSITE" id="PS50801"/>
    </source>
</evidence>
<dbReference type="SUPFAM" id="SSF52091">
    <property type="entry name" value="SpoIIaa-like"/>
    <property type="match status" value="1"/>
</dbReference>
<dbReference type="InterPro" id="IPR001902">
    <property type="entry name" value="SLC26A/SulP_fam"/>
</dbReference>
<feature type="transmembrane region" description="Helical" evidence="5">
    <location>
        <begin position="117"/>
        <end position="138"/>
    </location>
</feature>
<evidence type="ECO:0000256" key="1">
    <source>
        <dbReference type="ARBA" id="ARBA00004141"/>
    </source>
</evidence>
<feature type="transmembrane region" description="Helical" evidence="5">
    <location>
        <begin position="150"/>
        <end position="168"/>
    </location>
</feature>
<evidence type="ECO:0000256" key="4">
    <source>
        <dbReference type="ARBA" id="ARBA00023136"/>
    </source>
</evidence>
<evidence type="ECO:0000256" key="3">
    <source>
        <dbReference type="ARBA" id="ARBA00022989"/>
    </source>
</evidence>
<dbReference type="PROSITE" id="PS50801">
    <property type="entry name" value="STAS"/>
    <property type="match status" value="1"/>
</dbReference>
<dbReference type="AlphaFoldDB" id="A0A6J5GQS7"/>
<feature type="transmembrane region" description="Helical" evidence="5">
    <location>
        <begin position="91"/>
        <end position="111"/>
    </location>
</feature>
<dbReference type="PANTHER" id="PTHR11814">
    <property type="entry name" value="SULFATE TRANSPORTER"/>
    <property type="match status" value="1"/>
</dbReference>